<dbReference type="KEGG" id="alm:AO498_00965"/>
<evidence type="ECO:0000313" key="3">
    <source>
        <dbReference type="Proteomes" id="UP000073816"/>
    </source>
</evidence>
<proteinExistence type="predicted"/>
<dbReference type="RefSeq" id="WP_067542468.1">
    <property type="nucleotide sequence ID" value="NZ_CP012836.1"/>
</dbReference>
<feature type="coiled-coil region" evidence="1">
    <location>
        <begin position="50"/>
        <end position="77"/>
    </location>
</feature>
<reference evidence="2 3" key="2">
    <citation type="journal article" date="2016" name="Genome Announc.">
        <title>Complete Genome Sequence of Algoriphagus sp. Strain M8-2, Isolated from a Brackish Lake.</title>
        <authorList>
            <person name="Muraguchi Y."/>
            <person name="Kushimoto K."/>
            <person name="Ohtsubo Y."/>
            <person name="Suzuki T."/>
            <person name="Dohra H."/>
            <person name="Kimbara K."/>
            <person name="Shintani M."/>
        </authorList>
    </citation>
    <scope>NUCLEOTIDE SEQUENCE [LARGE SCALE GENOMIC DNA]</scope>
    <source>
        <strain evidence="2 3">M8-2</strain>
    </source>
</reference>
<name>A0A142EII7_9BACT</name>
<dbReference type="AlphaFoldDB" id="A0A142EII7"/>
<organism evidence="2 3">
    <name type="scientific">Algoriphagus sanaruensis</name>
    <dbReference type="NCBI Taxonomy" id="1727163"/>
    <lineage>
        <taxon>Bacteria</taxon>
        <taxon>Pseudomonadati</taxon>
        <taxon>Bacteroidota</taxon>
        <taxon>Cytophagia</taxon>
        <taxon>Cytophagales</taxon>
        <taxon>Cyclobacteriaceae</taxon>
        <taxon>Algoriphagus</taxon>
    </lineage>
</organism>
<dbReference type="Proteomes" id="UP000073816">
    <property type="component" value="Chromosome"/>
</dbReference>
<keyword evidence="3" id="KW-1185">Reference proteome</keyword>
<dbReference type="STRING" id="1727163.AO498_00965"/>
<dbReference type="EMBL" id="CP012836">
    <property type="protein sequence ID" value="AMQ54942.1"/>
    <property type="molecule type" value="Genomic_DNA"/>
</dbReference>
<evidence type="ECO:0000256" key="1">
    <source>
        <dbReference type="SAM" id="Coils"/>
    </source>
</evidence>
<evidence type="ECO:0000313" key="2">
    <source>
        <dbReference type="EMBL" id="AMQ54942.1"/>
    </source>
</evidence>
<gene>
    <name evidence="2" type="ORF">AO498_00965</name>
</gene>
<dbReference type="PATRIC" id="fig|1727163.4.peg.201"/>
<reference evidence="3" key="1">
    <citation type="submission" date="2015-09" db="EMBL/GenBank/DDBJ databases">
        <title>Complete sequence of Algoriphagus sp. M8-2.</title>
        <authorList>
            <person name="Shintani M."/>
        </authorList>
    </citation>
    <scope>NUCLEOTIDE SEQUENCE [LARGE SCALE GENOMIC DNA]</scope>
    <source>
        <strain evidence="3">M8-2</strain>
    </source>
</reference>
<accession>A0A142EII7</accession>
<evidence type="ECO:0008006" key="4">
    <source>
        <dbReference type="Google" id="ProtNLM"/>
    </source>
</evidence>
<protein>
    <recommendedName>
        <fullName evidence="4">3-oxoacyl-ACP synthase</fullName>
    </recommendedName>
</protein>
<dbReference type="OrthoDB" id="667380at2"/>
<sequence>MNEFKAKVYQTAIDQLKQKESLLNQERINIIESILEEEKNSAGDKYETGRETMTQDLNTIEKQLKQSKADLEELYRLNTIKETPASVQEGALVKLAGQWYLIAISLGQVKCDGASVFLMSRNSPLGELMIGKKKNEQVNFRGKMHSIEELV</sequence>
<keyword evidence="1" id="KW-0175">Coiled coil</keyword>